<dbReference type="EMBL" id="MGJZ01000024">
    <property type="protein sequence ID" value="OGN16817.1"/>
    <property type="molecule type" value="Genomic_DNA"/>
</dbReference>
<sequence>MKRVFIIHCWQGTPNDFWYPWLKNELEKKGFDVYLPDMPDTDKPKIEPWVSTLQNLVGKMDEETYFIGHSIGCQTILRFLERASDFDRLGGIVFVAPWLALKGLKTEEEIEIAKPWLEPLNNSKIFRSTSGKLVAIFSKDDPYVPIENADKFKESFGAQVVIEDGKGHYDSEDVTELPIALENLLKLSND</sequence>
<accession>A0A1F8FUG8</accession>
<dbReference type="SUPFAM" id="SSF53474">
    <property type="entry name" value="alpha/beta-Hydrolases"/>
    <property type="match status" value="1"/>
</dbReference>
<dbReference type="Pfam" id="PF06821">
    <property type="entry name" value="Ser_hydrolase"/>
    <property type="match status" value="1"/>
</dbReference>
<evidence type="ECO:0008006" key="3">
    <source>
        <dbReference type="Google" id="ProtNLM"/>
    </source>
</evidence>
<dbReference type="InterPro" id="IPR010662">
    <property type="entry name" value="RBBP9/YdeN"/>
</dbReference>
<dbReference type="Gene3D" id="3.40.50.1820">
    <property type="entry name" value="alpha/beta hydrolase"/>
    <property type="match status" value="1"/>
</dbReference>
<gene>
    <name evidence="1" type="ORF">A3C88_01280</name>
</gene>
<dbReference type="Proteomes" id="UP000178117">
    <property type="component" value="Unassembled WGS sequence"/>
</dbReference>
<organism evidence="1 2">
    <name type="scientific">Candidatus Yanofskybacteria bacterium RIFCSPHIGHO2_02_FULL_50_12</name>
    <dbReference type="NCBI Taxonomy" id="1802685"/>
    <lineage>
        <taxon>Bacteria</taxon>
        <taxon>Candidatus Yanofskyibacteriota</taxon>
    </lineage>
</organism>
<dbReference type="InterPro" id="IPR029058">
    <property type="entry name" value="AB_hydrolase_fold"/>
</dbReference>
<dbReference type="PANTHER" id="PTHR15394:SF3">
    <property type="entry name" value="SERINE HYDROLASE RBBP9"/>
    <property type="match status" value="1"/>
</dbReference>
<dbReference type="PANTHER" id="PTHR15394">
    <property type="entry name" value="SERINE HYDROLASE RBBP9"/>
    <property type="match status" value="1"/>
</dbReference>
<dbReference type="AlphaFoldDB" id="A0A1F8FUG8"/>
<name>A0A1F8FUG8_9BACT</name>
<proteinExistence type="predicted"/>
<reference evidence="1 2" key="1">
    <citation type="journal article" date="2016" name="Nat. Commun.">
        <title>Thousands of microbial genomes shed light on interconnected biogeochemical processes in an aquifer system.</title>
        <authorList>
            <person name="Anantharaman K."/>
            <person name="Brown C.T."/>
            <person name="Hug L.A."/>
            <person name="Sharon I."/>
            <person name="Castelle C.J."/>
            <person name="Probst A.J."/>
            <person name="Thomas B.C."/>
            <person name="Singh A."/>
            <person name="Wilkins M.J."/>
            <person name="Karaoz U."/>
            <person name="Brodie E.L."/>
            <person name="Williams K.H."/>
            <person name="Hubbard S.S."/>
            <person name="Banfield J.F."/>
        </authorList>
    </citation>
    <scope>NUCLEOTIDE SEQUENCE [LARGE SCALE GENOMIC DNA]</scope>
</reference>
<evidence type="ECO:0000313" key="2">
    <source>
        <dbReference type="Proteomes" id="UP000178117"/>
    </source>
</evidence>
<dbReference type="STRING" id="1802685.A3C88_01280"/>
<evidence type="ECO:0000313" key="1">
    <source>
        <dbReference type="EMBL" id="OGN16817.1"/>
    </source>
</evidence>
<comment type="caution">
    <text evidence="1">The sequence shown here is derived from an EMBL/GenBank/DDBJ whole genome shotgun (WGS) entry which is preliminary data.</text>
</comment>
<protein>
    <recommendedName>
        <fullName evidence="3">Serine hydrolase family protein</fullName>
    </recommendedName>
</protein>
<dbReference type="GO" id="GO:0016787">
    <property type="term" value="F:hydrolase activity"/>
    <property type="evidence" value="ECO:0007669"/>
    <property type="project" value="InterPro"/>
</dbReference>